<evidence type="ECO:0000256" key="1">
    <source>
        <dbReference type="SAM" id="Phobius"/>
    </source>
</evidence>
<evidence type="ECO:0000313" key="3">
    <source>
        <dbReference type="EMBL" id="BAR72343.1"/>
    </source>
</evidence>
<dbReference type="GeneID" id="24286203"/>
<organism evidence="2">
    <name type="scientific">Lepidodinium chlorophorum</name>
    <name type="common">Dinoflagellate</name>
    <name type="synonym">Gymnodinium chlorophorum</name>
    <dbReference type="NCBI Taxonomy" id="107758"/>
    <lineage>
        <taxon>Eukaryota</taxon>
        <taxon>Sar</taxon>
        <taxon>Alveolata</taxon>
        <taxon>Dinophyceae</taxon>
        <taxon>Gymnodiniales</taxon>
        <taxon>Gymnodiniaceae</taxon>
        <taxon>Lepidodinium</taxon>
    </lineage>
</organism>
<dbReference type="GeneID" id="24286204"/>
<feature type="transmembrane region" description="Helical" evidence="1">
    <location>
        <begin position="6"/>
        <end position="26"/>
    </location>
</feature>
<proteinExistence type="predicted"/>
<evidence type="ECO:0000313" key="2">
    <source>
        <dbReference type="EMBL" id="BAR72340.1"/>
    </source>
</evidence>
<dbReference type="RefSeq" id="YP_009139369.1">
    <property type="nucleotide sequence ID" value="NC_027093.1"/>
</dbReference>
<keyword evidence="1" id="KW-0472">Membrane</keyword>
<dbReference type="EMBL" id="LC008447">
    <property type="protein sequence ID" value="BAR72340.1"/>
    <property type="molecule type" value="Genomic_DNA"/>
</dbReference>
<protein>
    <submittedName>
        <fullName evidence="2">Photosystem II reaction center protein Ycf12</fullName>
    </submittedName>
</protein>
<keyword evidence="1" id="KW-0812">Transmembrane</keyword>
<keyword evidence="1" id="KW-1133">Transmembrane helix</keyword>
<gene>
    <name evidence="2" type="primary">ycf12_1</name>
    <name evidence="3" type="synonym">ycf12_2</name>
</gene>
<dbReference type="RefSeq" id="YP_009139366.1">
    <property type="nucleotide sequence ID" value="NC_027093.1"/>
</dbReference>
<keyword evidence="2" id="KW-0934">Plastid</keyword>
<geneLocation type="chloroplast" evidence="2"/>
<keyword evidence="2" id="KW-0150">Chloroplast</keyword>
<name>A0A0F7R0X2_LEPCH</name>
<reference evidence="2" key="1">
    <citation type="submission" date="2014-10" db="EMBL/GenBank/DDBJ databases">
        <title>The plastid genome of Lepidodinium chlorophorum.</title>
        <authorList>
            <person name="Kamikawa R."/>
            <person name="Tanifuji G."/>
            <person name="Kawachi M."/>
            <person name="Miyashita M."/>
            <person name="Hashimoto T."/>
            <person name="Inagaki Y."/>
        </authorList>
    </citation>
    <scope>NUCLEOTIDE SEQUENCE</scope>
</reference>
<dbReference type="AlphaFoldDB" id="A0A0F7R0X2"/>
<sequence length="30" mass="3522">MQTFFQFRAIFTVASVGPITVIFLAYRKRL</sequence>
<dbReference type="EMBL" id="LC008447">
    <property type="protein sequence ID" value="BAR72343.1"/>
    <property type="molecule type" value="Genomic_DNA"/>
</dbReference>
<accession>A0A0F7R0X2</accession>